<gene>
    <name evidence="2" type="ORF">DV515_00017681</name>
</gene>
<sequence>VSLGLGEGCCCTLTLPGPLCPVLCTPNPHPPSLPLSPQCLCVTLQPLIPLFTPKNPFCPSASLCHTPAPHRSLSVSLCPPFYSYRPLLPLSCPPPPLSPFSHLPSAQGPFMLILPVLFRCYPAARAVLSPQVRAPMWYFRDEGWGRGWGGVKGGERVAQEWTGRTDRGGIRLKKSDWRRMCPRPKMPPPQTWNPTDIRNLEYQGGSERSSESTRRGLGEARRGLRSRHSLLAGLFPAVGNALPGRCQSRTLLLLIGSRLFSPPYVPPLRAASANQNAAGAWPQPPFPATYWLPQRGGASPRVIVGVMALPGAAALLLLLLLSGAAAGCGYQTGLGHWDCPGTGELGGHRSGLKERELGAVGWAGDAEETGTSGHWFCNRFRSSTATTGRRRGGSRGVPGHPGGCRGPSPVQAPPNPPQSCPPTRPDMLNVHLVPHSHDDTSITMGVRGDTGGGGDVPRASVGEGWGGPEGGGEGGGGRDPNGPCGHPLSLWLCHVALCACPRCPLWGPASSRSPPGYFPCHQDATVSLVPSVPTGPGFQGDPVPPVPPQCGTGTSTRGWPPNLHGALSTPRWPAGPGHAQAGQGAGAGGYGALGDTGKDMGGTGRSTGGHWEEH</sequence>
<feature type="region of interest" description="Disordered" evidence="1">
    <location>
        <begin position="571"/>
        <end position="614"/>
    </location>
</feature>
<feature type="compositionally biased region" description="Gly residues" evidence="1">
    <location>
        <begin position="583"/>
        <end position="607"/>
    </location>
</feature>
<feature type="region of interest" description="Disordered" evidence="1">
    <location>
        <begin position="382"/>
        <end position="429"/>
    </location>
</feature>
<feature type="non-terminal residue" evidence="2">
    <location>
        <position position="1"/>
    </location>
</feature>
<evidence type="ECO:0000313" key="2">
    <source>
        <dbReference type="EMBL" id="RLV64016.1"/>
    </source>
</evidence>
<feature type="non-terminal residue" evidence="2">
    <location>
        <position position="614"/>
    </location>
</feature>
<dbReference type="EMBL" id="QUSF01001473">
    <property type="protein sequence ID" value="RLV64016.1"/>
    <property type="molecule type" value="Genomic_DNA"/>
</dbReference>
<dbReference type="AlphaFoldDB" id="A0A3L8Q9N5"/>
<organism evidence="2 3">
    <name type="scientific">Chloebia gouldiae</name>
    <name type="common">Gouldian finch</name>
    <name type="synonym">Erythrura gouldiae</name>
    <dbReference type="NCBI Taxonomy" id="44316"/>
    <lineage>
        <taxon>Eukaryota</taxon>
        <taxon>Metazoa</taxon>
        <taxon>Chordata</taxon>
        <taxon>Craniata</taxon>
        <taxon>Vertebrata</taxon>
        <taxon>Euteleostomi</taxon>
        <taxon>Archelosauria</taxon>
        <taxon>Archosauria</taxon>
        <taxon>Dinosauria</taxon>
        <taxon>Saurischia</taxon>
        <taxon>Theropoda</taxon>
        <taxon>Coelurosauria</taxon>
        <taxon>Aves</taxon>
        <taxon>Neognathae</taxon>
        <taxon>Neoaves</taxon>
        <taxon>Telluraves</taxon>
        <taxon>Australaves</taxon>
        <taxon>Passeriformes</taxon>
        <taxon>Passeroidea</taxon>
        <taxon>Passeridae</taxon>
        <taxon>Chloebia</taxon>
    </lineage>
</organism>
<keyword evidence="3" id="KW-1185">Reference proteome</keyword>
<comment type="caution">
    <text evidence="2">The sequence shown here is derived from an EMBL/GenBank/DDBJ whole genome shotgun (WGS) entry which is preliminary data.</text>
</comment>
<feature type="compositionally biased region" description="Gly residues" evidence="1">
    <location>
        <begin position="394"/>
        <end position="405"/>
    </location>
</feature>
<feature type="compositionally biased region" description="Pro residues" evidence="1">
    <location>
        <begin position="410"/>
        <end position="424"/>
    </location>
</feature>
<accession>A0A3L8Q9N5</accession>
<feature type="compositionally biased region" description="Gly residues" evidence="1">
    <location>
        <begin position="463"/>
        <end position="478"/>
    </location>
</feature>
<evidence type="ECO:0000313" key="3">
    <source>
        <dbReference type="Proteomes" id="UP000276834"/>
    </source>
</evidence>
<name>A0A3L8Q9N5_CHLGU</name>
<feature type="region of interest" description="Disordered" evidence="1">
    <location>
        <begin position="447"/>
        <end position="478"/>
    </location>
</feature>
<feature type="compositionally biased region" description="Basic and acidic residues" evidence="1">
    <location>
        <begin position="208"/>
        <end position="221"/>
    </location>
</feature>
<dbReference type="Proteomes" id="UP000276834">
    <property type="component" value="Unassembled WGS sequence"/>
</dbReference>
<feature type="region of interest" description="Disordered" evidence="1">
    <location>
        <begin position="179"/>
        <end position="221"/>
    </location>
</feature>
<evidence type="ECO:0000256" key="1">
    <source>
        <dbReference type="SAM" id="MobiDB-lite"/>
    </source>
</evidence>
<protein>
    <submittedName>
        <fullName evidence="2">Uncharacterized protein</fullName>
    </submittedName>
</protein>
<reference evidence="2 3" key="1">
    <citation type="journal article" date="2018" name="Proc. R. Soc. B">
        <title>A non-coding region near Follistatin controls head colour polymorphism in the Gouldian finch.</title>
        <authorList>
            <person name="Toomey M.B."/>
            <person name="Marques C.I."/>
            <person name="Andrade P."/>
            <person name="Araujo P.M."/>
            <person name="Sabatino S."/>
            <person name="Gazda M.A."/>
            <person name="Afonso S."/>
            <person name="Lopes R.J."/>
            <person name="Corbo J.C."/>
            <person name="Carneiro M."/>
        </authorList>
    </citation>
    <scope>NUCLEOTIDE SEQUENCE [LARGE SCALE GENOMIC DNA]</scope>
    <source>
        <strain evidence="2">Red01</strain>
        <tissue evidence="2">Muscle</tissue>
    </source>
</reference>
<proteinExistence type="predicted"/>